<evidence type="ECO:0000256" key="1">
    <source>
        <dbReference type="ARBA" id="ARBA00001913"/>
    </source>
</evidence>
<dbReference type="SMART" id="SM00944">
    <property type="entry name" value="Pro-kuma_activ"/>
    <property type="match status" value="1"/>
</dbReference>
<dbReference type="GO" id="GO:0004252">
    <property type="term" value="F:serine-type endopeptidase activity"/>
    <property type="evidence" value="ECO:0007669"/>
    <property type="project" value="InterPro"/>
</dbReference>
<dbReference type="PROSITE" id="PS51695">
    <property type="entry name" value="SEDOLISIN"/>
    <property type="match status" value="1"/>
</dbReference>
<sequence>MKKITRWLVGFASLALFVSATPLTQAASQKKAAGKDPYGIEKILKKLMQKKKVLPNKNVQLDIILKPQNENQITDKIYAVNTPGNPEFKQFYTPEKFRDEFGQPASVSGEFKPFFNKYHLKSKTFSNGLIINVSGKAKNINKAFSTNLQTAKYHANPVQFSSKKPVMPANLADKVLTVLGITTFSKGASGLVTSNAKSNKSVGKPNEKYAPSKFVKQYNLQPLYDKGYQGQGQTVGIITFAGFKKSDAETFWKGEGIDAKPNRLSVKKISAPAAQTTNTPTNQLETTLDVEQSGAIAPQANIRVYQANWSDVGLANTFATAFDENKASSLSMSWGMNEYITHYLNQKKLLTPVYGQALSLLLAQGALQGVSTFVASGDSGAYDQGIGGTFHSINIPNYSTYADFPADSPWVTSTGGTTLPFTKNLGGGVKISVDKERAWGADYMYKAYAQHRKLFQTNLQAMMSLYNAGGGGISKLYDAPKYQQDFPGVNTFNARQYISNSMQPSPNPVLVSGTQYGRNYPDVSANADVNTGYQIYAKSLGWHIVGGTSVVAPQFNGVTAVINSGKGTRMGFWNPQIYALAKNRDTSPFTVLDSDNNNSNLYYVGQPGKLYNQATGLGTVNFEKLYNSYQ</sequence>
<evidence type="ECO:0000313" key="10">
    <source>
        <dbReference type="EMBL" id="KRM47280.1"/>
    </source>
</evidence>
<dbReference type="EMBL" id="AZGK01000002">
    <property type="protein sequence ID" value="KRM47280.1"/>
    <property type="molecule type" value="Genomic_DNA"/>
</dbReference>
<dbReference type="InterPro" id="IPR036852">
    <property type="entry name" value="Peptidase_S8/S53_dom_sf"/>
</dbReference>
<dbReference type="PANTHER" id="PTHR14218:SF15">
    <property type="entry name" value="TRIPEPTIDYL-PEPTIDASE 1"/>
    <property type="match status" value="1"/>
</dbReference>
<evidence type="ECO:0000256" key="6">
    <source>
        <dbReference type="ARBA" id="ARBA00022837"/>
    </source>
</evidence>
<dbReference type="PANTHER" id="PTHR14218">
    <property type="entry name" value="PROTEASE S8 TRIPEPTIDYL PEPTIDASE I CLN2"/>
    <property type="match status" value="1"/>
</dbReference>
<evidence type="ECO:0000256" key="7">
    <source>
        <dbReference type="ARBA" id="ARBA00023145"/>
    </source>
</evidence>
<dbReference type="GO" id="GO:0006508">
    <property type="term" value="P:proteolysis"/>
    <property type="evidence" value="ECO:0007669"/>
    <property type="project" value="UniProtKB-KW"/>
</dbReference>
<keyword evidence="2" id="KW-0645">Protease</keyword>
<evidence type="ECO:0000313" key="11">
    <source>
        <dbReference type="Proteomes" id="UP000051957"/>
    </source>
</evidence>
<organism evidence="10 11">
    <name type="scientific">Lentilactobacillus parabuchneri DSM 5707 = NBRC 107865</name>
    <dbReference type="NCBI Taxonomy" id="1423784"/>
    <lineage>
        <taxon>Bacteria</taxon>
        <taxon>Bacillati</taxon>
        <taxon>Bacillota</taxon>
        <taxon>Bacilli</taxon>
        <taxon>Lactobacillales</taxon>
        <taxon>Lactobacillaceae</taxon>
        <taxon>Lentilactobacillus</taxon>
    </lineage>
</organism>
<comment type="cofactor">
    <cofactor evidence="1">
        <name>Ca(2+)</name>
        <dbReference type="ChEBI" id="CHEBI:29108"/>
    </cofactor>
</comment>
<comment type="caution">
    <text evidence="10">The sequence shown here is derived from an EMBL/GenBank/DDBJ whole genome shotgun (WGS) entry which is preliminary data.</text>
</comment>
<name>A0A0R1YXE9_9LACO</name>
<dbReference type="InterPro" id="IPR015366">
    <property type="entry name" value="S53_propep"/>
</dbReference>
<evidence type="ECO:0000256" key="3">
    <source>
        <dbReference type="ARBA" id="ARBA00022723"/>
    </source>
</evidence>
<dbReference type="RefSeq" id="WP_057909874.1">
    <property type="nucleotide sequence ID" value="NZ_AZGK01000002.1"/>
</dbReference>
<dbReference type="PATRIC" id="fig|1423784.4.peg.988"/>
<dbReference type="SUPFAM" id="SSF52743">
    <property type="entry name" value="Subtilisin-like"/>
    <property type="match status" value="1"/>
</dbReference>
<feature type="domain" description="Peptidase S53" evidence="9">
    <location>
        <begin position="208"/>
        <end position="630"/>
    </location>
</feature>
<keyword evidence="6" id="KW-0106">Calcium</keyword>
<keyword evidence="7" id="KW-0865">Zymogen</keyword>
<keyword evidence="3" id="KW-0479">Metal-binding</keyword>
<dbReference type="CDD" id="cd11377">
    <property type="entry name" value="Pro-peptidase_S53"/>
    <property type="match status" value="1"/>
</dbReference>
<dbReference type="AlphaFoldDB" id="A0A0R1YXE9"/>
<feature type="chain" id="PRO_5006414021" evidence="8">
    <location>
        <begin position="27"/>
        <end position="630"/>
    </location>
</feature>
<evidence type="ECO:0000256" key="4">
    <source>
        <dbReference type="ARBA" id="ARBA00022801"/>
    </source>
</evidence>
<dbReference type="InterPro" id="IPR050819">
    <property type="entry name" value="Tripeptidyl-peptidase_I"/>
</dbReference>
<dbReference type="SUPFAM" id="SSF54897">
    <property type="entry name" value="Protease propeptides/inhibitors"/>
    <property type="match status" value="1"/>
</dbReference>
<accession>A0A0R1YXE9</accession>
<dbReference type="Proteomes" id="UP000051957">
    <property type="component" value="Unassembled WGS sequence"/>
</dbReference>
<proteinExistence type="predicted"/>
<evidence type="ECO:0000259" key="9">
    <source>
        <dbReference type="PROSITE" id="PS51695"/>
    </source>
</evidence>
<dbReference type="GO" id="GO:0008240">
    <property type="term" value="F:tripeptidyl-peptidase activity"/>
    <property type="evidence" value="ECO:0007669"/>
    <property type="project" value="TreeGrafter"/>
</dbReference>
<dbReference type="GeneID" id="69802941"/>
<feature type="signal peptide" evidence="8">
    <location>
        <begin position="1"/>
        <end position="26"/>
    </location>
</feature>
<dbReference type="GO" id="GO:0046872">
    <property type="term" value="F:metal ion binding"/>
    <property type="evidence" value="ECO:0007669"/>
    <property type="project" value="UniProtKB-KW"/>
</dbReference>
<reference evidence="10 11" key="1">
    <citation type="journal article" date="2015" name="Genome Announc.">
        <title>Expanding the biotechnology potential of lactobacilli through comparative genomics of 213 strains and associated genera.</title>
        <authorList>
            <person name="Sun Z."/>
            <person name="Harris H.M."/>
            <person name="McCann A."/>
            <person name="Guo C."/>
            <person name="Argimon S."/>
            <person name="Zhang W."/>
            <person name="Yang X."/>
            <person name="Jeffery I.B."/>
            <person name="Cooney J.C."/>
            <person name="Kagawa T.F."/>
            <person name="Liu W."/>
            <person name="Song Y."/>
            <person name="Salvetti E."/>
            <person name="Wrobel A."/>
            <person name="Rasinkangas P."/>
            <person name="Parkhill J."/>
            <person name="Rea M.C."/>
            <person name="O'Sullivan O."/>
            <person name="Ritari J."/>
            <person name="Douillard F.P."/>
            <person name="Paul Ross R."/>
            <person name="Yang R."/>
            <person name="Briner A.E."/>
            <person name="Felis G.E."/>
            <person name="de Vos W.M."/>
            <person name="Barrangou R."/>
            <person name="Klaenhammer T.R."/>
            <person name="Caufield P.W."/>
            <person name="Cui Y."/>
            <person name="Zhang H."/>
            <person name="O'Toole P.W."/>
        </authorList>
    </citation>
    <scope>NUCLEOTIDE SEQUENCE [LARGE SCALE GENOMIC DNA]</scope>
    <source>
        <strain evidence="10 11">DSM 5707</strain>
    </source>
</reference>
<dbReference type="CDD" id="cd04056">
    <property type="entry name" value="Peptidases_S53"/>
    <property type="match status" value="1"/>
</dbReference>
<keyword evidence="8" id="KW-0732">Signal</keyword>
<evidence type="ECO:0000256" key="2">
    <source>
        <dbReference type="ARBA" id="ARBA00022670"/>
    </source>
</evidence>
<keyword evidence="5" id="KW-0720">Serine protease</keyword>
<dbReference type="InterPro" id="IPR030400">
    <property type="entry name" value="Sedolisin_dom"/>
</dbReference>
<evidence type="ECO:0000256" key="8">
    <source>
        <dbReference type="SAM" id="SignalP"/>
    </source>
</evidence>
<dbReference type="Gene3D" id="3.40.50.200">
    <property type="entry name" value="Peptidase S8/S53 domain"/>
    <property type="match status" value="1"/>
</dbReference>
<keyword evidence="4" id="KW-0378">Hydrolase</keyword>
<evidence type="ECO:0000256" key="5">
    <source>
        <dbReference type="ARBA" id="ARBA00022825"/>
    </source>
</evidence>
<dbReference type="Pfam" id="PF09286">
    <property type="entry name" value="Pro-kuma_activ"/>
    <property type="match status" value="1"/>
</dbReference>
<gene>
    <name evidence="10" type="ORF">FC51_GL000979</name>
</gene>
<protein>
    <submittedName>
        <fullName evidence="10">Peptidase S53</fullName>
    </submittedName>
</protein>